<proteinExistence type="predicted"/>
<comment type="caution">
    <text evidence="3">The sequence shown here is derived from an EMBL/GenBank/DDBJ whole genome shotgun (WGS) entry which is preliminary data.</text>
</comment>
<feature type="region of interest" description="Disordered" evidence="2">
    <location>
        <begin position="1703"/>
        <end position="1735"/>
    </location>
</feature>
<protein>
    <recommendedName>
        <fullName evidence="5">Transport protein USO1</fullName>
    </recommendedName>
</protein>
<feature type="compositionally biased region" description="Low complexity" evidence="2">
    <location>
        <begin position="647"/>
        <end position="656"/>
    </location>
</feature>
<evidence type="ECO:0000313" key="3">
    <source>
        <dbReference type="EMBL" id="KAL0065680.1"/>
    </source>
</evidence>
<feature type="compositionally biased region" description="Low complexity" evidence="2">
    <location>
        <begin position="1709"/>
        <end position="1723"/>
    </location>
</feature>
<feature type="compositionally biased region" description="Basic and acidic residues" evidence="2">
    <location>
        <begin position="575"/>
        <end position="598"/>
    </location>
</feature>
<feature type="region of interest" description="Disordered" evidence="2">
    <location>
        <begin position="420"/>
        <end position="498"/>
    </location>
</feature>
<dbReference type="Proteomes" id="UP001437256">
    <property type="component" value="Unassembled WGS sequence"/>
</dbReference>
<accession>A0ABR2ZWH5</accession>
<feature type="region of interest" description="Disordered" evidence="2">
    <location>
        <begin position="293"/>
        <end position="317"/>
    </location>
</feature>
<feature type="region of interest" description="Disordered" evidence="2">
    <location>
        <begin position="1808"/>
        <end position="1940"/>
    </location>
</feature>
<feature type="compositionally biased region" description="Acidic residues" evidence="2">
    <location>
        <begin position="535"/>
        <end position="550"/>
    </location>
</feature>
<feature type="coiled-coil region" evidence="1">
    <location>
        <begin position="1490"/>
        <end position="1559"/>
    </location>
</feature>
<feature type="region of interest" description="Disordered" evidence="2">
    <location>
        <begin position="91"/>
        <end position="201"/>
    </location>
</feature>
<gene>
    <name evidence="3" type="ORF">AAF712_007321</name>
</gene>
<dbReference type="EMBL" id="JBBXMP010000044">
    <property type="protein sequence ID" value="KAL0065680.1"/>
    <property type="molecule type" value="Genomic_DNA"/>
</dbReference>
<name>A0ABR2ZWH5_9AGAR</name>
<feature type="compositionally biased region" description="Polar residues" evidence="2">
    <location>
        <begin position="353"/>
        <end position="378"/>
    </location>
</feature>
<keyword evidence="4" id="KW-1185">Reference proteome</keyword>
<feature type="region of interest" description="Disordered" evidence="2">
    <location>
        <begin position="519"/>
        <end position="701"/>
    </location>
</feature>
<evidence type="ECO:0000256" key="2">
    <source>
        <dbReference type="SAM" id="MobiDB-lite"/>
    </source>
</evidence>
<evidence type="ECO:0000256" key="1">
    <source>
        <dbReference type="SAM" id="Coils"/>
    </source>
</evidence>
<sequence length="1940" mass="211374">MARQRDALPRLNIPASLNMQQPRGQPLFSPALPTSLQHSFHPPMPNMNMQTPMQPFFNPQPPAAPARPTHASQATISHLAAAGIHPPNGFPITPLAGHFSRPSMALQGPGHHGPPHRNRRQLSIGGPPKAVLGGPARKTSPLPPPSVSPVPPPPPPAKTKKMTVNLPKETVPAEEEGQLPTRPPWARSMVDAPPLPPEEPVEPVELTTAEVYPPDQWRLAIPPSVDVFLPGKSSWETIKHRHIEEKLEKLGVERGANSVPQIHAPHGRAASISSPADPALLLFKLNKLQQSQLNSGNNSLTTSPQPPFGLSPSPTFSQPRFITNRHGHSLSLAQPPTHLGVHPNPNPFGPNATLGSDANTTVGSSPRFSPAPESTQSDGIIAPQGRAPVVMSSLVPPPLSAVRRESNPDFSRGFGLDIPEEEEEEEEEALEGQQGQDDAEGEPSGAVQEAELPTVEMDQVDEDAIGNPESDKENDENEAADGLLTATNSQDHSRHVSRLSAALSLRSFGGLVAEGLGERINTLREESGTPRQDVELESGVEEWTGSEDADGYAGGNGSEDGDDDESIGEWSNPSDEERARQQRAERRRRGTAESEQPRRLPKFPRPPETTAYHFMHQQAGDEDEIISNPSEEGQHEYLNVHGHYQQHPPSSSTRSPRPLPPLPHSRGPSGQLSVHDPALAHSRQPSDVSVGASRPSQSISANLNPLAKPFVFGAPVPRESNKPSWPPQPPSITHSRISSISAKPLNAAAIEFKPGFTFTFPAPVPNFPVPETSSSSMFPLAMPEPRPLPILPPEEYESSPFKVQGREKRQRTGSDASVQEGDSMASFRFPATGSMDSPMHAANIKRVISPLPPLQLNPAAEPFTFAGFSAAATLPNILNNIGISHSPEDDTLLQESNKENEKGDDQDVDQEGFTLPSLAVGSAKTKRAPIPLDFKHPVSQNTVPAGLFKALVNNGEERTRRTVRSRLSSREIFEHIHRPSLDDLDMPSISHKVSRTRLVTDPGNSGPISPVDDDVFGPALSHARRRSSLPDNMTFSQSPSDGMSMSESSPIRAPPGDLTTRLEMRRYEDRLEKLLDDRFAALKRDIARSSPQGLTPKAEEMISDVVSLFRSQLHESAARSLDDSQMDARGELDFELIRGVLERGHEKMLGLMRKELGDITTTIANKSFEVGNTSATGVPGADVIHALERYNGRTINAVVEAISEMSNRLETITSNAPARHQDTTVNAIVSALNPVLSSLQPDIVDYDYLTTKLTQAVKPHISQIIDLASDKRETAGLIVDRLLPVLSNLIPQTPPIDTDAIAVQLTTEVRRAIAPIDAFEIKEQVADLVVERLDSRLAVRDKSFNIDTVTGKVTENVSRLVEPFGDFGITLSNLMEGQKSLAAQQSDLSAANHHVAEVVTELPVRLTSILEELKSVEKGAGPREVTDEALAELKGALKGVSDVQQSLAQNSNQVLQLSQDLLSKMVVLPETISSVTNTLQTAHADFMISRDVTKREMEELRKTNTDYQVQVAKARGAHGQVRVEKDMLNEKLGIVEADRDRLKAQVKELQAANASKAADAASTDTKISDLEDALSKALARLQASDVASQASQERIVQLEKANQELLAEKQGLKSKADTLEIKVNFANRDKEAAERATANLQQQYDNLATQQSNWDTLRDTSEQIQHLATLISQADNDELKELRRLADKYKFMEGEHSALKSRYKELESRSSQSDKAASAAKQSLTQAQQRSSEWEKQSKEYAAKLEITQTNLEQTQQILSQLEADHSLVKMQLEEQEADARLVKDRENTLRIQVSDLEGKVSRLQSDLDSAQAKANKTPKLAPAKPHKVTNGNSHHPRPDSRASTVLVSISRSATPNGRPSSDRSATPPTSVWDSMHAPRPNSYYQAPTPVYPSTTRYPSNLGYGAPRASRKPTEPPRSAPSPTPSAVSAVTLDEEGWYS</sequence>
<dbReference type="PANTHER" id="PTHR18947:SF28">
    <property type="entry name" value="GIRDIN, ISOFORM A"/>
    <property type="match status" value="1"/>
</dbReference>
<feature type="compositionally biased region" description="Acidic residues" evidence="2">
    <location>
        <begin position="420"/>
        <end position="430"/>
    </location>
</feature>
<feature type="region of interest" description="Disordered" evidence="2">
    <location>
        <begin position="792"/>
        <end position="823"/>
    </location>
</feature>
<feature type="compositionally biased region" description="Polar residues" evidence="2">
    <location>
        <begin position="293"/>
        <end position="303"/>
    </location>
</feature>
<feature type="compositionally biased region" description="Pro residues" evidence="2">
    <location>
        <begin position="141"/>
        <end position="157"/>
    </location>
</feature>
<evidence type="ECO:0008006" key="5">
    <source>
        <dbReference type="Google" id="ProtNLM"/>
    </source>
</evidence>
<feature type="coiled-coil region" evidence="1">
    <location>
        <begin position="1588"/>
        <end position="1653"/>
    </location>
</feature>
<feature type="region of interest" description="Disordered" evidence="2">
    <location>
        <begin position="1024"/>
        <end position="1057"/>
    </location>
</feature>
<evidence type="ECO:0000313" key="4">
    <source>
        <dbReference type="Proteomes" id="UP001437256"/>
    </source>
</evidence>
<reference evidence="3 4" key="1">
    <citation type="submission" date="2024-05" db="EMBL/GenBank/DDBJ databases">
        <title>A draft genome resource for the thread blight pathogen Marasmius tenuissimus strain MS-2.</title>
        <authorList>
            <person name="Yulfo-Soto G.E."/>
            <person name="Baruah I.K."/>
            <person name="Amoako-Attah I."/>
            <person name="Bukari Y."/>
            <person name="Meinhardt L.W."/>
            <person name="Bailey B.A."/>
            <person name="Cohen S.P."/>
        </authorList>
    </citation>
    <scope>NUCLEOTIDE SEQUENCE [LARGE SCALE GENOMIC DNA]</scope>
    <source>
        <strain evidence="3 4">MS-2</strain>
    </source>
</reference>
<feature type="compositionally biased region" description="Polar residues" evidence="2">
    <location>
        <begin position="1842"/>
        <end position="1873"/>
    </location>
</feature>
<feature type="region of interest" description="Disordered" evidence="2">
    <location>
        <begin position="715"/>
        <end position="734"/>
    </location>
</feature>
<feature type="region of interest" description="Disordered" evidence="2">
    <location>
        <begin position="334"/>
        <end position="380"/>
    </location>
</feature>
<feature type="compositionally biased region" description="Low complexity" evidence="2">
    <location>
        <begin position="1036"/>
        <end position="1050"/>
    </location>
</feature>
<feature type="compositionally biased region" description="Basic and acidic residues" evidence="2">
    <location>
        <begin position="521"/>
        <end position="534"/>
    </location>
</feature>
<dbReference type="PANTHER" id="PTHR18947">
    <property type="entry name" value="HOOK PROTEINS"/>
    <property type="match status" value="1"/>
</dbReference>
<organism evidence="3 4">
    <name type="scientific">Marasmius tenuissimus</name>
    <dbReference type="NCBI Taxonomy" id="585030"/>
    <lineage>
        <taxon>Eukaryota</taxon>
        <taxon>Fungi</taxon>
        <taxon>Dikarya</taxon>
        <taxon>Basidiomycota</taxon>
        <taxon>Agaricomycotina</taxon>
        <taxon>Agaricomycetes</taxon>
        <taxon>Agaricomycetidae</taxon>
        <taxon>Agaricales</taxon>
        <taxon>Marasmiineae</taxon>
        <taxon>Marasmiaceae</taxon>
        <taxon>Marasmius</taxon>
    </lineage>
</organism>
<keyword evidence="1" id="KW-0175">Coiled coil</keyword>